<evidence type="ECO:0000256" key="2">
    <source>
        <dbReference type="ARBA" id="ARBA00022490"/>
    </source>
</evidence>
<evidence type="ECO:0000256" key="9">
    <source>
        <dbReference type="ARBA" id="ARBA00023125"/>
    </source>
</evidence>
<accession>A0ABY4FZI4</accession>
<evidence type="ECO:0000256" key="4">
    <source>
        <dbReference type="ARBA" id="ARBA00022741"/>
    </source>
</evidence>
<evidence type="ECO:0000313" key="16">
    <source>
        <dbReference type="Proteomes" id="UP000831775"/>
    </source>
</evidence>
<dbReference type="PANTHER" id="PTHR43152:SF2">
    <property type="entry name" value="DRUG RESISTANCE ABC TRANSPORTER"/>
    <property type="match status" value="1"/>
</dbReference>
<reference evidence="15 16" key="1">
    <citation type="submission" date="2022-04" db="EMBL/GenBank/DDBJ databases">
        <title>Leucobacter sp. isolated from rhizosphere of onion.</title>
        <authorList>
            <person name="Won M."/>
            <person name="Lee C.-M."/>
            <person name="Woen H.-Y."/>
            <person name="Kwon S.-W."/>
        </authorList>
    </citation>
    <scope>NUCLEOTIDE SEQUENCE [LARGE SCALE GENOMIC DNA]</scope>
    <source>
        <strain evidence="15 16">H25R-14</strain>
    </source>
</reference>
<comment type="subcellular location">
    <subcellularLocation>
        <location evidence="1">Cytoplasm</location>
    </subcellularLocation>
</comment>
<evidence type="ECO:0000313" key="15">
    <source>
        <dbReference type="EMBL" id="UOQ61499.1"/>
    </source>
</evidence>
<dbReference type="SMART" id="SM00382">
    <property type="entry name" value="AAA"/>
    <property type="match status" value="2"/>
</dbReference>
<evidence type="ECO:0000256" key="6">
    <source>
        <dbReference type="ARBA" id="ARBA00022769"/>
    </source>
</evidence>
<dbReference type="InterPro" id="IPR003439">
    <property type="entry name" value="ABC_transporter-like_ATP-bd"/>
</dbReference>
<organism evidence="15 16">
    <name type="scientific">Leucobacter rhizosphaerae</name>
    <dbReference type="NCBI Taxonomy" id="2932245"/>
    <lineage>
        <taxon>Bacteria</taxon>
        <taxon>Bacillati</taxon>
        <taxon>Actinomycetota</taxon>
        <taxon>Actinomycetes</taxon>
        <taxon>Micrococcales</taxon>
        <taxon>Microbacteriaceae</taxon>
        <taxon>Leucobacter</taxon>
    </lineage>
</organism>
<dbReference type="Proteomes" id="UP000831775">
    <property type="component" value="Chromosome"/>
</dbReference>
<keyword evidence="7" id="KW-0067">ATP-binding</keyword>
<keyword evidence="5" id="KW-0227">DNA damage</keyword>
<keyword evidence="16" id="KW-1185">Reference proteome</keyword>
<dbReference type="SUPFAM" id="SSF52540">
    <property type="entry name" value="P-loop containing nucleoside triphosphate hydrolases"/>
    <property type="match status" value="2"/>
</dbReference>
<keyword evidence="4" id="KW-0547">Nucleotide-binding</keyword>
<keyword evidence="10" id="KW-0234">DNA repair</keyword>
<evidence type="ECO:0000256" key="7">
    <source>
        <dbReference type="ARBA" id="ARBA00022840"/>
    </source>
</evidence>
<gene>
    <name evidence="15" type="ORF">MUN76_05895</name>
</gene>
<evidence type="ECO:0000256" key="1">
    <source>
        <dbReference type="ARBA" id="ARBA00004496"/>
    </source>
</evidence>
<dbReference type="PANTHER" id="PTHR43152">
    <property type="entry name" value="UVRABC SYSTEM PROTEIN A"/>
    <property type="match status" value="1"/>
</dbReference>
<evidence type="ECO:0000259" key="14">
    <source>
        <dbReference type="PROSITE" id="PS50893"/>
    </source>
</evidence>
<keyword evidence="8" id="KW-0267">Excision nuclease</keyword>
<dbReference type="Gene3D" id="1.20.1580.10">
    <property type="entry name" value="ABC transporter ATPase like domain"/>
    <property type="match status" value="2"/>
</dbReference>
<name>A0ABY4FZI4_9MICO</name>
<keyword evidence="2" id="KW-0963">Cytoplasm</keyword>
<feature type="domain" description="ABC transporter" evidence="14">
    <location>
        <begin position="4"/>
        <end position="449"/>
    </location>
</feature>
<keyword evidence="3" id="KW-0677">Repeat</keyword>
<keyword evidence="6" id="KW-0228">DNA excision</keyword>
<dbReference type="Gene3D" id="3.40.50.300">
    <property type="entry name" value="P-loop containing nucleotide triphosphate hydrolases"/>
    <property type="match status" value="3"/>
</dbReference>
<evidence type="ECO:0000256" key="8">
    <source>
        <dbReference type="ARBA" id="ARBA00022881"/>
    </source>
</evidence>
<evidence type="ECO:0000256" key="12">
    <source>
        <dbReference type="ARBA" id="ARBA00039316"/>
    </source>
</evidence>
<dbReference type="InterPro" id="IPR027417">
    <property type="entry name" value="P-loop_NTPase"/>
</dbReference>
<dbReference type="RefSeq" id="WP_244688010.1">
    <property type="nucleotide sequence ID" value="NZ_CP095043.1"/>
</dbReference>
<evidence type="ECO:0000256" key="10">
    <source>
        <dbReference type="ARBA" id="ARBA00023204"/>
    </source>
</evidence>
<evidence type="ECO:0000256" key="5">
    <source>
        <dbReference type="ARBA" id="ARBA00022763"/>
    </source>
</evidence>
<protein>
    <recommendedName>
        <fullName evidence="12">UvrABC system protein A</fullName>
    </recommendedName>
    <alternativeName>
        <fullName evidence="13">Excinuclease ABC subunit A</fullName>
    </alternativeName>
</protein>
<sequence>MTKMNGDRAAWISIEQARTNNLQEVSVRVPKHQVTAFTGVSGSGKSSLVFGTIAAEATRLIAESYPLFVRNRLPSRGRADVDRIDGLMFTTVVDQRPFTGNARSTVGTASDIAPLLRMLFSRIGEPCAGYSPAYSFNDPSGMCPRCEGLGTVDDIDLDQLLDTRLSLNQGAIRFPAFEPGTYRWSRMVHSGLADPDRPLSELPDDVLNSLLYAEDLPLASPDPKYPKSSNFDGVIPRFRNSYLRKTPSRLTDEERAGLARIVTRQPCPECHGARVNQAARSSLIDGRSIADWSALPVSELRDLVHGVHDSRVNPVLTAITERLRALDAVGLGYLTLDRHSTTLSGGEAQRVKIVRHLGSALSDVCYIFDEPSVGLHPHDVHRLLTLLADLRDAHNTVLVVEHHPAVIAAADHVIDLGPGAGTNGGQIQFEGTPDELAATDTATGRMLHEQVRLNLNPRTPKKSVTVEHATAHNLHDITVDIPLEVLTVVTGVAGSGKSTLAAQILPAQHPQFVVIGQEPLRGGNRSTPATVLGIADPIRREFARANRMAPSWFSPNARGACPVCKGKGLITTDLAFLDDVSTPCEACGGTRFNPQALSAQFKGHSIAEVLAMNASQSLDLFRSVRDITTSLEWLEDLGLGYLSIGQATNTLSGGERQRLLLAKRLSDTPEPSRLRLVLDEPTAGLHGSDTDRLLRLFDRLVDEGATITVIEHNQRVIAHADYIIDIGPGAGELGGSVVYHGPPQGLLTARDSITGKWLLTPRPTLITAKSEPSSV</sequence>
<proteinExistence type="inferred from homology"/>
<dbReference type="InterPro" id="IPR003593">
    <property type="entry name" value="AAA+_ATPase"/>
</dbReference>
<feature type="domain" description="ABC transporter" evidence="14">
    <location>
        <begin position="459"/>
        <end position="753"/>
    </location>
</feature>
<dbReference type="Gene3D" id="1.10.8.280">
    <property type="entry name" value="ABC transporter ATPase domain-like"/>
    <property type="match status" value="1"/>
</dbReference>
<evidence type="ECO:0000256" key="3">
    <source>
        <dbReference type="ARBA" id="ARBA00022737"/>
    </source>
</evidence>
<evidence type="ECO:0000256" key="13">
    <source>
        <dbReference type="ARBA" id="ARBA00042156"/>
    </source>
</evidence>
<comment type="similarity">
    <text evidence="11">Belongs to the ABC transporter superfamily. UvrA family.</text>
</comment>
<dbReference type="PROSITE" id="PS50893">
    <property type="entry name" value="ABC_TRANSPORTER_2"/>
    <property type="match status" value="2"/>
</dbReference>
<evidence type="ECO:0000256" key="11">
    <source>
        <dbReference type="ARBA" id="ARBA00038000"/>
    </source>
</evidence>
<keyword evidence="9" id="KW-0238">DNA-binding</keyword>
<dbReference type="EMBL" id="CP095043">
    <property type="protein sequence ID" value="UOQ61499.1"/>
    <property type="molecule type" value="Genomic_DNA"/>
</dbReference>